<name>A0A9P6IS76_MORAP</name>
<dbReference type="Proteomes" id="UP000738359">
    <property type="component" value="Unassembled WGS sequence"/>
</dbReference>
<dbReference type="EMBL" id="JAAAHY010002008">
    <property type="protein sequence ID" value="KAF9945759.1"/>
    <property type="molecule type" value="Genomic_DNA"/>
</dbReference>
<dbReference type="AlphaFoldDB" id="A0A9P6IS76"/>
<proteinExistence type="predicted"/>
<organism evidence="1 2">
    <name type="scientific">Mortierella alpina</name>
    <name type="common">Oleaginous fungus</name>
    <name type="synonym">Mortierella renispora</name>
    <dbReference type="NCBI Taxonomy" id="64518"/>
    <lineage>
        <taxon>Eukaryota</taxon>
        <taxon>Fungi</taxon>
        <taxon>Fungi incertae sedis</taxon>
        <taxon>Mucoromycota</taxon>
        <taxon>Mortierellomycotina</taxon>
        <taxon>Mortierellomycetes</taxon>
        <taxon>Mortierellales</taxon>
        <taxon>Mortierellaceae</taxon>
        <taxon>Mortierella</taxon>
    </lineage>
</organism>
<sequence>MLVGAAPIDVVDRVSSEMPSAGRSELSALGEVTEGDVDASLQPSFDSLITDLSKSLMPCPEEPMDPLFGPGPVCQPQQDVHVARGGQNPVKEENFEWVSGAEGINFFGVLDEKGVSNVHDPVSVFFILNSHLSPESQFTFVPMSGYKDQFCNITEDTLMAVLLRDRGADPATRLFLTQVFGTKAIACKWCHYDPGDIVRKLFFGSNNSSYKKGIGSVFSALILDAADTATFNSLQQAIDQATCVDDQFKRNVEQIKALTQKGLKTADAYKAMLVPGRRHILTGTIQTDCFEIRPLA</sequence>
<accession>A0A9P6IS76</accession>
<feature type="non-terminal residue" evidence="1">
    <location>
        <position position="296"/>
    </location>
</feature>
<gene>
    <name evidence="1" type="ORF">BGZ70_003626</name>
</gene>
<comment type="caution">
    <text evidence="1">The sequence shown here is derived from an EMBL/GenBank/DDBJ whole genome shotgun (WGS) entry which is preliminary data.</text>
</comment>
<evidence type="ECO:0000313" key="2">
    <source>
        <dbReference type="Proteomes" id="UP000738359"/>
    </source>
</evidence>
<keyword evidence="2" id="KW-1185">Reference proteome</keyword>
<protein>
    <submittedName>
        <fullName evidence="1">Uncharacterized protein</fullName>
    </submittedName>
</protein>
<reference evidence="1" key="1">
    <citation type="journal article" date="2020" name="Fungal Divers.">
        <title>Resolving the Mortierellaceae phylogeny through synthesis of multi-gene phylogenetics and phylogenomics.</title>
        <authorList>
            <person name="Vandepol N."/>
            <person name="Liber J."/>
            <person name="Desiro A."/>
            <person name="Na H."/>
            <person name="Kennedy M."/>
            <person name="Barry K."/>
            <person name="Grigoriev I.V."/>
            <person name="Miller A.N."/>
            <person name="O'Donnell K."/>
            <person name="Stajich J.E."/>
            <person name="Bonito G."/>
        </authorList>
    </citation>
    <scope>NUCLEOTIDE SEQUENCE</scope>
    <source>
        <strain evidence="1">CK1249</strain>
    </source>
</reference>
<evidence type="ECO:0000313" key="1">
    <source>
        <dbReference type="EMBL" id="KAF9945759.1"/>
    </source>
</evidence>
<dbReference type="OrthoDB" id="2449133at2759"/>